<proteinExistence type="inferred from homology"/>
<dbReference type="HAMAP" id="MF_01077">
    <property type="entry name" value="RimP"/>
    <property type="match status" value="1"/>
</dbReference>
<dbReference type="SUPFAM" id="SSF75420">
    <property type="entry name" value="YhbC-like, N-terminal domain"/>
    <property type="match status" value="1"/>
</dbReference>
<comment type="similarity">
    <text evidence="3">Belongs to the RimP family.</text>
</comment>
<gene>
    <name evidence="3" type="primary">rimP</name>
    <name evidence="6" type="ORF">SAMN05192540_1738</name>
</gene>
<dbReference type="CDD" id="cd01734">
    <property type="entry name" value="YlxS_C"/>
    <property type="match status" value="1"/>
</dbReference>
<keyword evidence="1 3" id="KW-0963">Cytoplasm</keyword>
<dbReference type="InterPro" id="IPR028998">
    <property type="entry name" value="RimP_C"/>
</dbReference>
<evidence type="ECO:0000313" key="7">
    <source>
        <dbReference type="Proteomes" id="UP000183038"/>
    </source>
</evidence>
<organism evidence="6 7">
    <name type="scientific">Maribacter dokdonensis</name>
    <dbReference type="NCBI Taxonomy" id="320912"/>
    <lineage>
        <taxon>Bacteria</taxon>
        <taxon>Pseudomonadati</taxon>
        <taxon>Bacteroidota</taxon>
        <taxon>Flavobacteriia</taxon>
        <taxon>Flavobacteriales</taxon>
        <taxon>Flavobacteriaceae</taxon>
        <taxon>Maribacter</taxon>
    </lineage>
</organism>
<dbReference type="AlphaFoldDB" id="A0A1H4MTU8"/>
<dbReference type="Proteomes" id="UP000183038">
    <property type="component" value="Unassembled WGS sequence"/>
</dbReference>
<dbReference type="PANTHER" id="PTHR33867">
    <property type="entry name" value="RIBOSOME MATURATION FACTOR RIMP"/>
    <property type="match status" value="1"/>
</dbReference>
<dbReference type="InterPro" id="IPR035956">
    <property type="entry name" value="RimP_N_sf"/>
</dbReference>
<evidence type="ECO:0000256" key="1">
    <source>
        <dbReference type="ARBA" id="ARBA00022490"/>
    </source>
</evidence>
<sequence>MLKGYKSIHEGTISPLFYYLLFMLKEKVKELLEQGLQEDPSLFLIDFTMGADNSIHVVIDGDHGVTVSDCIKISRAIEHNLDRDEHDFSLEVASAGAAAPLVMPRQYLKNIGRKLEVRTNDGKFEGNLTAVNDESIVLEWKAREPKPIGKGKVTVQKKEEVNFSDIIKAKVVLKF</sequence>
<dbReference type="Pfam" id="PF17384">
    <property type="entry name" value="DUF150_C"/>
    <property type="match status" value="1"/>
</dbReference>
<protein>
    <recommendedName>
        <fullName evidence="3">Ribosome maturation factor RimP</fullName>
    </recommendedName>
</protein>
<dbReference type="NCBIfam" id="NF002531">
    <property type="entry name" value="PRK02001.1"/>
    <property type="match status" value="1"/>
</dbReference>
<name>A0A1H4MTU8_9FLAO</name>
<keyword evidence="2 3" id="KW-0690">Ribosome biogenesis</keyword>
<reference evidence="6 7" key="1">
    <citation type="submission" date="2016-10" db="EMBL/GenBank/DDBJ databases">
        <authorList>
            <person name="de Groot N.N."/>
        </authorList>
    </citation>
    <scope>NUCLEOTIDE SEQUENCE [LARGE SCALE GENOMIC DNA]</scope>
    <source>
        <strain evidence="6 7">MAR_2009_71</strain>
    </source>
</reference>
<dbReference type="InterPro" id="IPR028989">
    <property type="entry name" value="RimP_N"/>
</dbReference>
<evidence type="ECO:0000256" key="3">
    <source>
        <dbReference type="HAMAP-Rule" id="MF_01077"/>
    </source>
</evidence>
<accession>A0A1H4MTU8</accession>
<feature type="domain" description="Ribosome maturation factor RimP C-terminal" evidence="5">
    <location>
        <begin position="101"/>
        <end position="175"/>
    </location>
</feature>
<dbReference type="GO" id="GO:0000028">
    <property type="term" value="P:ribosomal small subunit assembly"/>
    <property type="evidence" value="ECO:0007669"/>
    <property type="project" value="TreeGrafter"/>
</dbReference>
<evidence type="ECO:0000313" key="6">
    <source>
        <dbReference type="EMBL" id="SEB86078.1"/>
    </source>
</evidence>
<evidence type="ECO:0000259" key="5">
    <source>
        <dbReference type="Pfam" id="PF17384"/>
    </source>
</evidence>
<dbReference type="PANTHER" id="PTHR33867:SF1">
    <property type="entry name" value="RIBOSOME MATURATION FACTOR RIMP"/>
    <property type="match status" value="1"/>
</dbReference>
<dbReference type="EMBL" id="FNTB01000001">
    <property type="protein sequence ID" value="SEB86078.1"/>
    <property type="molecule type" value="Genomic_DNA"/>
</dbReference>
<dbReference type="InterPro" id="IPR003728">
    <property type="entry name" value="Ribosome_maturation_RimP"/>
</dbReference>
<dbReference type="Pfam" id="PF02576">
    <property type="entry name" value="RimP_N"/>
    <property type="match status" value="1"/>
</dbReference>
<evidence type="ECO:0000259" key="4">
    <source>
        <dbReference type="Pfam" id="PF02576"/>
    </source>
</evidence>
<feature type="domain" description="Ribosome maturation factor RimP N-terminal" evidence="4">
    <location>
        <begin position="49"/>
        <end position="97"/>
    </location>
</feature>
<comment type="function">
    <text evidence="3">Required for maturation of 30S ribosomal subunits.</text>
</comment>
<dbReference type="GO" id="GO:0006412">
    <property type="term" value="P:translation"/>
    <property type="evidence" value="ECO:0007669"/>
    <property type="project" value="TreeGrafter"/>
</dbReference>
<dbReference type="Gene3D" id="3.30.300.70">
    <property type="entry name" value="RimP-like superfamily, N-terminal"/>
    <property type="match status" value="1"/>
</dbReference>
<comment type="subcellular location">
    <subcellularLocation>
        <location evidence="3">Cytoplasm</location>
    </subcellularLocation>
</comment>
<dbReference type="GO" id="GO:0005829">
    <property type="term" value="C:cytosol"/>
    <property type="evidence" value="ECO:0007669"/>
    <property type="project" value="TreeGrafter"/>
</dbReference>
<evidence type="ECO:0000256" key="2">
    <source>
        <dbReference type="ARBA" id="ARBA00022517"/>
    </source>
</evidence>